<keyword evidence="2" id="KW-1185">Reference proteome</keyword>
<dbReference type="RefSeq" id="WP_183202038.1">
    <property type="nucleotide sequence ID" value="NZ_BAAAER010000002.1"/>
</dbReference>
<dbReference type="Proteomes" id="UP000529946">
    <property type="component" value="Unassembled WGS sequence"/>
</dbReference>
<reference evidence="1 2" key="1">
    <citation type="submission" date="2020-08" db="EMBL/GenBank/DDBJ databases">
        <title>Genomic Encyclopedia of Type Strains, Phase IV (KMG-IV): sequencing the most valuable type-strain genomes for metagenomic binning, comparative biology and taxonomic classification.</title>
        <authorList>
            <person name="Goeker M."/>
        </authorList>
    </citation>
    <scope>NUCLEOTIDE SEQUENCE [LARGE SCALE GENOMIC DNA]</scope>
    <source>
        <strain evidence="1 2">DSM 23960</strain>
    </source>
</reference>
<evidence type="ECO:0000313" key="2">
    <source>
        <dbReference type="Proteomes" id="UP000529946"/>
    </source>
</evidence>
<name>A0A7W6JA83_9CAUL</name>
<organism evidence="1 2">
    <name type="scientific">Brevundimonas lenta</name>
    <dbReference type="NCBI Taxonomy" id="424796"/>
    <lineage>
        <taxon>Bacteria</taxon>
        <taxon>Pseudomonadati</taxon>
        <taxon>Pseudomonadota</taxon>
        <taxon>Alphaproteobacteria</taxon>
        <taxon>Caulobacterales</taxon>
        <taxon>Caulobacteraceae</taxon>
        <taxon>Brevundimonas</taxon>
    </lineage>
</organism>
<gene>
    <name evidence="1" type="ORF">GGR12_000254</name>
</gene>
<accession>A0A7W6JA83</accession>
<proteinExistence type="predicted"/>
<dbReference type="EMBL" id="JACIDM010000001">
    <property type="protein sequence ID" value="MBB4081415.1"/>
    <property type="molecule type" value="Genomic_DNA"/>
</dbReference>
<sequence>MKDTSDKRAVVLRELLAGLDLASADGRAGIMALLREVEAAAPGSVPMMVARLERHRLKTTAR</sequence>
<comment type="caution">
    <text evidence="1">The sequence shown here is derived from an EMBL/GenBank/DDBJ whole genome shotgun (WGS) entry which is preliminary data.</text>
</comment>
<dbReference type="AlphaFoldDB" id="A0A7W6JA83"/>
<evidence type="ECO:0000313" key="1">
    <source>
        <dbReference type="EMBL" id="MBB4081415.1"/>
    </source>
</evidence>
<protein>
    <submittedName>
        <fullName evidence="1">Uncharacterized protein</fullName>
    </submittedName>
</protein>